<gene>
    <name evidence="2" type="ORF">NW766_010079</name>
</gene>
<organism evidence="2 3">
    <name type="scientific">Fusarium irregulare</name>
    <dbReference type="NCBI Taxonomy" id="2494466"/>
    <lineage>
        <taxon>Eukaryota</taxon>
        <taxon>Fungi</taxon>
        <taxon>Dikarya</taxon>
        <taxon>Ascomycota</taxon>
        <taxon>Pezizomycotina</taxon>
        <taxon>Sordariomycetes</taxon>
        <taxon>Hypocreomycetidae</taxon>
        <taxon>Hypocreales</taxon>
        <taxon>Nectriaceae</taxon>
        <taxon>Fusarium</taxon>
        <taxon>Fusarium incarnatum-equiseti species complex</taxon>
    </lineage>
</organism>
<proteinExistence type="predicted"/>
<dbReference type="Proteomes" id="UP001152130">
    <property type="component" value="Unassembled WGS sequence"/>
</dbReference>
<dbReference type="EMBL" id="JAPDHF010000017">
    <property type="protein sequence ID" value="KAJ4007395.1"/>
    <property type="molecule type" value="Genomic_DNA"/>
</dbReference>
<dbReference type="SUPFAM" id="SSF51322">
    <property type="entry name" value="Cyanovirin-N"/>
    <property type="match status" value="1"/>
</dbReference>
<feature type="domain" description="Cyanovirin-N" evidence="1">
    <location>
        <begin position="2"/>
        <end position="100"/>
    </location>
</feature>
<dbReference type="PANTHER" id="PTHR42076">
    <property type="entry name" value="CYANOVIRIN-N HOMOLOG"/>
    <property type="match status" value="1"/>
</dbReference>
<sequence length="101" mass="11328">MSFTQSAHNIQLVAGRILHANLKTADGNWVNSQIDLDQFIGNTDGWFMWDGRNFSGSATNIQLEGSFLTAELTKADGEKRDRQRIDLNDRIGNENGQLVYV</sequence>
<evidence type="ECO:0000259" key="1">
    <source>
        <dbReference type="SMART" id="SM01111"/>
    </source>
</evidence>
<dbReference type="Pfam" id="PF08881">
    <property type="entry name" value="CVNH"/>
    <property type="match status" value="1"/>
</dbReference>
<dbReference type="PANTHER" id="PTHR42076:SF1">
    <property type="entry name" value="CYANOVIRIN-N DOMAIN-CONTAINING PROTEIN"/>
    <property type="match status" value="1"/>
</dbReference>
<keyword evidence="3" id="KW-1185">Reference proteome</keyword>
<dbReference type="InterPro" id="IPR036673">
    <property type="entry name" value="Cyanovirin-N_sf"/>
</dbReference>
<dbReference type="OrthoDB" id="2441380at2759"/>
<dbReference type="InterPro" id="IPR011058">
    <property type="entry name" value="Cyanovirin-N"/>
</dbReference>
<accession>A0A9W8U6X5</accession>
<evidence type="ECO:0000313" key="3">
    <source>
        <dbReference type="Proteomes" id="UP001152130"/>
    </source>
</evidence>
<dbReference type="Gene3D" id="2.30.60.10">
    <property type="entry name" value="Cyanovirin-N"/>
    <property type="match status" value="1"/>
</dbReference>
<dbReference type="AlphaFoldDB" id="A0A9W8U6X5"/>
<evidence type="ECO:0000313" key="2">
    <source>
        <dbReference type="EMBL" id="KAJ4007395.1"/>
    </source>
</evidence>
<reference evidence="2" key="1">
    <citation type="submission" date="2022-10" db="EMBL/GenBank/DDBJ databases">
        <title>Fusarium specimens isolated from Avocado Roots.</title>
        <authorList>
            <person name="Stajich J."/>
            <person name="Roper C."/>
            <person name="Heimlech-Rivalta G."/>
        </authorList>
    </citation>
    <scope>NUCLEOTIDE SEQUENCE</scope>
    <source>
        <strain evidence="2">CF00143</strain>
    </source>
</reference>
<comment type="caution">
    <text evidence="2">The sequence shown here is derived from an EMBL/GenBank/DDBJ whole genome shotgun (WGS) entry which is preliminary data.</text>
</comment>
<name>A0A9W8U6X5_9HYPO</name>
<protein>
    <recommendedName>
        <fullName evidence="1">Cyanovirin-N domain-containing protein</fullName>
    </recommendedName>
</protein>
<dbReference type="SMART" id="SM01111">
    <property type="entry name" value="CVNH"/>
    <property type="match status" value="1"/>
</dbReference>